<dbReference type="Proteomes" id="UP000635142">
    <property type="component" value="Unassembled WGS sequence"/>
</dbReference>
<sequence length="208" mass="24196">MPLPKAACTTIKHVFSQIDPHFDTKAAALAFEGTELLHHVYRTKRFNANDWQRYATGWHRFCIIRDPLARVLSCYTNRVVAHRDLHKSPRLRTQKPDLPMDPDPDFFFAHIGDYASNASVIRHHVLPVDRFLGIRHAQYDQVYRIEELDACITFLEARAYRKVTREVRNSSTTKLSIDDLSGATKKHLSAFLAQEYRDLAPWYDNPFL</sequence>
<accession>A0A927D3I0</accession>
<dbReference type="EMBL" id="JACTAG010000001">
    <property type="protein sequence ID" value="MBD3663224.1"/>
    <property type="molecule type" value="Genomic_DNA"/>
</dbReference>
<dbReference type="InterPro" id="IPR005331">
    <property type="entry name" value="Sulfotransferase"/>
</dbReference>
<organism evidence="1 2">
    <name type="scientific">Sulfitobacter aestuariivivens</name>
    <dbReference type="NCBI Taxonomy" id="2766981"/>
    <lineage>
        <taxon>Bacteria</taxon>
        <taxon>Pseudomonadati</taxon>
        <taxon>Pseudomonadota</taxon>
        <taxon>Alphaproteobacteria</taxon>
        <taxon>Rhodobacterales</taxon>
        <taxon>Roseobacteraceae</taxon>
        <taxon>Sulfitobacter</taxon>
    </lineage>
</organism>
<reference evidence="1" key="1">
    <citation type="submission" date="2020-08" db="EMBL/GenBank/DDBJ databases">
        <title>Sulfitobacter aestuariivivens sp. nov., isolated from a tidal flat.</title>
        <authorList>
            <person name="Park S."/>
            <person name="Yoon J.-H."/>
        </authorList>
    </citation>
    <scope>NUCLEOTIDE SEQUENCE</scope>
    <source>
        <strain evidence="1">TSTF-M16</strain>
    </source>
</reference>
<dbReference type="GO" id="GO:0016020">
    <property type="term" value="C:membrane"/>
    <property type="evidence" value="ECO:0007669"/>
    <property type="project" value="InterPro"/>
</dbReference>
<name>A0A927D3I0_9RHOB</name>
<proteinExistence type="predicted"/>
<protein>
    <submittedName>
        <fullName evidence="1">Sulfotransferase family 2 domain-containing protein</fullName>
    </submittedName>
</protein>
<gene>
    <name evidence="1" type="ORF">H9Q16_04760</name>
</gene>
<evidence type="ECO:0000313" key="2">
    <source>
        <dbReference type="Proteomes" id="UP000635142"/>
    </source>
</evidence>
<dbReference type="GO" id="GO:0008146">
    <property type="term" value="F:sulfotransferase activity"/>
    <property type="evidence" value="ECO:0007669"/>
    <property type="project" value="InterPro"/>
</dbReference>
<evidence type="ECO:0000313" key="1">
    <source>
        <dbReference type="EMBL" id="MBD3663224.1"/>
    </source>
</evidence>
<comment type="caution">
    <text evidence="1">The sequence shown here is derived from an EMBL/GenBank/DDBJ whole genome shotgun (WGS) entry which is preliminary data.</text>
</comment>
<dbReference type="AlphaFoldDB" id="A0A927D3I0"/>
<keyword evidence="2" id="KW-1185">Reference proteome</keyword>
<dbReference type="Pfam" id="PF03567">
    <property type="entry name" value="Sulfotransfer_2"/>
    <property type="match status" value="1"/>
</dbReference>